<sequence length="219" mass="25126">MKSMENIKKRKNLFIQIVLPLIIEENTKIKLDRKKLFVILNKNNNSKSDIEWLKNKFKQYGVVKNDFSTLKVRMDEIPVSLAIAQAAKETGWGTSRFAQKGNALFGQWTWSGDGIKPAAADSNSKHKVASFKVLKASVKAYQRNLNTHSSYKKFRKERAIQRDNDGKLNSLELVKYLDKYAETGIEYTKILSIIIKQNSLTEFDDVKILPTSKKLKNLI</sequence>
<reference evidence="2" key="1">
    <citation type="submission" date="2018-05" db="EMBL/GenBank/DDBJ databases">
        <authorList>
            <person name="Lanie J.A."/>
            <person name="Ng W.-L."/>
            <person name="Kazmierczak K.M."/>
            <person name="Andrzejewski T.M."/>
            <person name="Davidsen T.M."/>
            <person name="Wayne K.J."/>
            <person name="Tettelin H."/>
            <person name="Glass J.I."/>
            <person name="Rusch D."/>
            <person name="Podicherti R."/>
            <person name="Tsui H.-C.T."/>
            <person name="Winkler M.E."/>
        </authorList>
    </citation>
    <scope>NUCLEOTIDE SEQUENCE</scope>
</reference>
<dbReference type="Gene3D" id="1.10.530.10">
    <property type="match status" value="1"/>
</dbReference>
<organism evidence="2">
    <name type="scientific">marine metagenome</name>
    <dbReference type="NCBI Taxonomy" id="408172"/>
    <lineage>
        <taxon>unclassified sequences</taxon>
        <taxon>metagenomes</taxon>
        <taxon>ecological metagenomes</taxon>
    </lineage>
</organism>
<dbReference type="AlphaFoldDB" id="A0A382KS82"/>
<evidence type="ECO:0000313" key="2">
    <source>
        <dbReference type="EMBL" id="SVC25521.1"/>
    </source>
</evidence>
<proteinExistence type="predicted"/>
<accession>A0A382KS82</accession>
<gene>
    <name evidence="2" type="ORF">METZ01_LOCUS278375</name>
</gene>
<dbReference type="InterPro" id="IPR053195">
    <property type="entry name" value="Bax-like"/>
</dbReference>
<dbReference type="SMART" id="SM00047">
    <property type="entry name" value="LYZ2"/>
    <property type="match status" value="1"/>
</dbReference>
<dbReference type="PANTHER" id="PTHR40572">
    <property type="entry name" value="PROTEIN BAX"/>
    <property type="match status" value="1"/>
</dbReference>
<dbReference type="PANTHER" id="PTHR40572:SF1">
    <property type="entry name" value="PROTEIN BAX"/>
    <property type="match status" value="1"/>
</dbReference>
<name>A0A382KS82_9ZZZZ</name>
<protein>
    <recommendedName>
        <fullName evidence="1">Mannosyl-glycoprotein endo-beta-N-acetylglucosamidase-like domain-containing protein</fullName>
    </recommendedName>
</protein>
<dbReference type="GO" id="GO:0004040">
    <property type="term" value="F:amidase activity"/>
    <property type="evidence" value="ECO:0007669"/>
    <property type="project" value="InterPro"/>
</dbReference>
<evidence type="ECO:0000259" key="1">
    <source>
        <dbReference type="SMART" id="SM00047"/>
    </source>
</evidence>
<feature type="domain" description="Mannosyl-glycoprotein endo-beta-N-acetylglucosamidase-like" evidence="1">
    <location>
        <begin position="56"/>
        <end position="204"/>
    </location>
</feature>
<dbReference type="InterPro" id="IPR002901">
    <property type="entry name" value="MGlyc_endo_b_GlcNAc-like_dom"/>
</dbReference>
<dbReference type="EMBL" id="UINC01081554">
    <property type="protein sequence ID" value="SVC25521.1"/>
    <property type="molecule type" value="Genomic_DNA"/>
</dbReference>
<dbReference type="Pfam" id="PF01832">
    <property type="entry name" value="Glucosaminidase"/>
    <property type="match status" value="1"/>
</dbReference>